<dbReference type="GO" id="GO:0004348">
    <property type="term" value="F:glucosylceramidase activity"/>
    <property type="evidence" value="ECO:0007669"/>
    <property type="project" value="InterPro"/>
</dbReference>
<dbReference type="EMBL" id="CP001769">
    <property type="protein sequence ID" value="ADB38282.1"/>
    <property type="molecule type" value="Genomic_DNA"/>
</dbReference>
<evidence type="ECO:0000313" key="8">
    <source>
        <dbReference type="Proteomes" id="UP000002028"/>
    </source>
</evidence>
<dbReference type="KEGG" id="sli:Slin_2261"/>
<keyword evidence="4 7" id="KW-0326">Glycosidase</keyword>
<evidence type="ECO:0000256" key="3">
    <source>
        <dbReference type="ARBA" id="ARBA00022801"/>
    </source>
</evidence>
<dbReference type="SUPFAM" id="SSF51445">
    <property type="entry name" value="(Trans)glycosidases"/>
    <property type="match status" value="1"/>
</dbReference>
<comment type="similarity">
    <text evidence="1 4">Belongs to the glycosyl hydrolase 30 family.</text>
</comment>
<dbReference type="Pfam" id="PF17189">
    <property type="entry name" value="Glyco_hydro_30C"/>
    <property type="match status" value="1"/>
</dbReference>
<dbReference type="InterPro" id="IPR033453">
    <property type="entry name" value="Glyco_hydro_30_TIM-barrel"/>
</dbReference>
<dbReference type="eggNOG" id="COG5520">
    <property type="taxonomic scope" value="Bacteria"/>
</dbReference>
<evidence type="ECO:0000256" key="1">
    <source>
        <dbReference type="ARBA" id="ARBA00005382"/>
    </source>
</evidence>
<dbReference type="AlphaFoldDB" id="D2QEN0"/>
<dbReference type="InterPro" id="IPR013780">
    <property type="entry name" value="Glyco_hydro_b"/>
</dbReference>
<protein>
    <submittedName>
        <fullName evidence="7">Glucan endo-1,6-beta-glucosidase</fullName>
        <ecNumber evidence="7">3.2.1.75</ecNumber>
    </submittedName>
</protein>
<dbReference type="GO" id="GO:0016020">
    <property type="term" value="C:membrane"/>
    <property type="evidence" value="ECO:0007669"/>
    <property type="project" value="GOC"/>
</dbReference>
<keyword evidence="8" id="KW-1185">Reference proteome</keyword>
<keyword evidence="2" id="KW-0732">Signal</keyword>
<dbReference type="CAZy" id="GH30">
    <property type="family name" value="Glycoside Hydrolase Family 30"/>
</dbReference>
<feature type="domain" description="Glycosyl hydrolase family 30 beta sandwich" evidence="6">
    <location>
        <begin position="453"/>
        <end position="512"/>
    </location>
</feature>
<evidence type="ECO:0000256" key="4">
    <source>
        <dbReference type="RuleBase" id="RU361188"/>
    </source>
</evidence>
<keyword evidence="3 4" id="KW-0378">Hydrolase</keyword>
<dbReference type="STRING" id="504472.Slin_2261"/>
<feature type="domain" description="Glycosyl hydrolase family 30 TIM-barrel" evidence="5">
    <location>
        <begin position="119"/>
        <end position="449"/>
    </location>
</feature>
<dbReference type="GO" id="GO:0046557">
    <property type="term" value="F:glucan endo-1,6-beta-glucosidase activity"/>
    <property type="evidence" value="ECO:0007669"/>
    <property type="project" value="UniProtKB-EC"/>
</dbReference>
<dbReference type="HOGENOM" id="CLU_014379_3_1_10"/>
<dbReference type="InterPro" id="IPR017853">
    <property type="entry name" value="GH"/>
</dbReference>
<dbReference type="Gene3D" id="2.60.40.1180">
    <property type="entry name" value="Golgi alpha-mannosidase II"/>
    <property type="match status" value="1"/>
</dbReference>
<dbReference type="PANTHER" id="PTHR11069:SF23">
    <property type="entry name" value="LYSOSOMAL ACID GLUCOSYLCERAMIDASE"/>
    <property type="match status" value="1"/>
</dbReference>
<dbReference type="GO" id="GO:0006680">
    <property type="term" value="P:glucosylceramide catabolic process"/>
    <property type="evidence" value="ECO:0007669"/>
    <property type="project" value="TreeGrafter"/>
</dbReference>
<proteinExistence type="inferred from homology"/>
<evidence type="ECO:0000313" key="7">
    <source>
        <dbReference type="EMBL" id="ADB38282.1"/>
    </source>
</evidence>
<reference evidence="7 8" key="1">
    <citation type="journal article" date="2010" name="Stand. Genomic Sci.">
        <title>Complete genome sequence of Spirosoma linguale type strain (1).</title>
        <authorList>
            <person name="Lail K."/>
            <person name="Sikorski J."/>
            <person name="Saunders E."/>
            <person name="Lapidus A."/>
            <person name="Glavina Del Rio T."/>
            <person name="Copeland A."/>
            <person name="Tice H."/>
            <person name="Cheng J.-F."/>
            <person name="Lucas S."/>
            <person name="Nolan M."/>
            <person name="Bruce D."/>
            <person name="Goodwin L."/>
            <person name="Pitluck S."/>
            <person name="Ivanova N."/>
            <person name="Mavromatis K."/>
            <person name="Ovchinnikova G."/>
            <person name="Pati A."/>
            <person name="Chen A."/>
            <person name="Palaniappan K."/>
            <person name="Land M."/>
            <person name="Hauser L."/>
            <person name="Chang Y.-J."/>
            <person name="Jeffries C.D."/>
            <person name="Chain P."/>
            <person name="Brettin T."/>
            <person name="Detter J.C."/>
            <person name="Schuetze A."/>
            <person name="Rohde M."/>
            <person name="Tindall B.J."/>
            <person name="Goeker M."/>
            <person name="Bristow J."/>
            <person name="Eisen J.A."/>
            <person name="Markowitz V."/>
            <person name="Hugenholtz P."/>
            <person name="Kyrpides N.C."/>
            <person name="Klenk H.-P."/>
            <person name="Chen F."/>
        </authorList>
    </citation>
    <scope>NUCLEOTIDE SEQUENCE [LARGE SCALE GENOMIC DNA]</scope>
    <source>
        <strain evidence="8">ATCC 33905 / DSM 74 / LMG 10896 / Claus 1</strain>
    </source>
</reference>
<dbReference type="Pfam" id="PF02055">
    <property type="entry name" value="Glyco_hydro_30"/>
    <property type="match status" value="1"/>
</dbReference>
<dbReference type="PANTHER" id="PTHR11069">
    <property type="entry name" value="GLUCOSYLCERAMIDASE"/>
    <property type="match status" value="1"/>
</dbReference>
<sequence>MLVAIGIVILPVQFSRDAGICVFSIRQKPGMRLVVNSLMQRFKPPGWFSLSLLLSICGLAAAQSPVKSGNAGQVEFWLTDPVHAVLFKKQTPLVFRDGVVKAELPTTIRVDETKTYQPIDGFGYTLTGGSAQLIDQMEATARTALLTELFSTAGKGIGVSYLRISIGASDLDERVFSYDDLPVGATDPTLAKFSLAPDEQHLIPVLKQILAINPAIKILGSPWSPPVWMKSNGNAKGGSLKLEYYDVYAQYFVRYIQGMKKAGIPIDAITIQNEPLHPGNNPSLLMLPAEQALFIRKSLGPAFKKAGLKTKIILYDHNADRPNYPLSVLADPEARKYVDGSAFHLYGGPISALSEVHKAYPDKNIYFTEQWIGAPGNLKGDLNWHVRELIIGATRNWSRTVLEWNLAADPEQKPHTPGGCDQCLGALTIRGNTVKRNPAYYIVALAAKFVRPGSVRIESNLPASLPNVAFKTPDGKTVVIALNDSPSAQPVRIISKDRHAQFTLASGAVGTLVW</sequence>
<dbReference type="EC" id="3.2.1.75" evidence="7"/>
<dbReference type="InterPro" id="IPR033452">
    <property type="entry name" value="GH30_C"/>
</dbReference>
<accession>D2QEN0</accession>
<dbReference type="InterPro" id="IPR001139">
    <property type="entry name" value="Glyco_hydro_30"/>
</dbReference>
<evidence type="ECO:0000256" key="2">
    <source>
        <dbReference type="ARBA" id="ARBA00022729"/>
    </source>
</evidence>
<dbReference type="Gene3D" id="3.20.20.80">
    <property type="entry name" value="Glycosidases"/>
    <property type="match status" value="1"/>
</dbReference>
<evidence type="ECO:0000259" key="6">
    <source>
        <dbReference type="Pfam" id="PF17189"/>
    </source>
</evidence>
<evidence type="ECO:0000259" key="5">
    <source>
        <dbReference type="Pfam" id="PF02055"/>
    </source>
</evidence>
<dbReference type="Proteomes" id="UP000002028">
    <property type="component" value="Chromosome"/>
</dbReference>
<organism evidence="7 8">
    <name type="scientific">Spirosoma linguale (strain ATCC 33905 / DSM 74 / LMG 10896 / Claus 1)</name>
    <dbReference type="NCBI Taxonomy" id="504472"/>
    <lineage>
        <taxon>Bacteria</taxon>
        <taxon>Pseudomonadati</taxon>
        <taxon>Bacteroidota</taxon>
        <taxon>Cytophagia</taxon>
        <taxon>Cytophagales</taxon>
        <taxon>Cytophagaceae</taxon>
        <taxon>Spirosoma</taxon>
    </lineage>
</organism>
<name>D2QEN0_SPILD</name>
<gene>
    <name evidence="7" type="ordered locus">Slin_2261</name>
</gene>